<protein>
    <submittedName>
        <fullName evidence="3">Uncharacterized protein</fullName>
    </submittedName>
</protein>
<dbReference type="RefSeq" id="XP_040704178.1">
    <property type="nucleotide sequence ID" value="XM_040846411.1"/>
</dbReference>
<dbReference type="GO" id="GO:0016746">
    <property type="term" value="F:acyltransferase activity"/>
    <property type="evidence" value="ECO:0007669"/>
    <property type="project" value="UniProtKB-KW"/>
</dbReference>
<dbReference type="Pfam" id="PF02458">
    <property type="entry name" value="Transferase"/>
    <property type="match status" value="1"/>
</dbReference>
<evidence type="ECO:0000256" key="2">
    <source>
        <dbReference type="ARBA" id="ARBA00023315"/>
    </source>
</evidence>
<dbReference type="Gene3D" id="3.30.559.10">
    <property type="entry name" value="Chloramphenicol acetyltransferase-like domain"/>
    <property type="match status" value="2"/>
</dbReference>
<organism evidence="3 4">
    <name type="scientific">Aspergillus sydowii CBS 593.65</name>
    <dbReference type="NCBI Taxonomy" id="1036612"/>
    <lineage>
        <taxon>Eukaryota</taxon>
        <taxon>Fungi</taxon>
        <taxon>Dikarya</taxon>
        <taxon>Ascomycota</taxon>
        <taxon>Pezizomycotina</taxon>
        <taxon>Eurotiomycetes</taxon>
        <taxon>Eurotiomycetidae</taxon>
        <taxon>Eurotiales</taxon>
        <taxon>Aspergillaceae</taxon>
        <taxon>Aspergillus</taxon>
        <taxon>Aspergillus subgen. Nidulantes</taxon>
    </lineage>
</organism>
<sequence length="488" mass="53317">MANSTTSIALTPLDHTLPKFYLPYMLYFNTPDTKTAFQTLHDGVKKLVSHLPWLAGDVTYSSEPSGPQNRGHIVAPSGPLEAVPMLHVKSFDRDDDSHTLPMNSYLPLPCFIPPSQQRPVVRFQANVFPNRIILVMSFLHFALDGTGAGVILRALAECCCNAKSAPNATGMASTTASVAENEINLRNQISSWPSRCNAPVSTQSLELATPFFDPNITSEQWAAMEAAMSSGVRTRRFTFSAEKIALLKQTCSSEFLPRLSPSSAFVSSNDIVTAVLGIAVDRAQDPSKARRRNDESENENARLTLTVDLRSRVQPPLPSTFVGNMNYPAYCEIQHLGQDQWSKPSQDNNNNNNRNNEEEADLLALTQLALQLRGKLSSMNESLAYSVSAAVADLEDWTKLESKPGNVVVTTWRHLDSYALDFGDDLGKIVDFEAGLSLIPGACIVLPAREKAQKGEAAESVPWEVNITVKPGDMDVLVGDPLLAMILA</sequence>
<dbReference type="GeneID" id="63762484"/>
<evidence type="ECO:0000313" key="3">
    <source>
        <dbReference type="EMBL" id="OJJ60372.1"/>
    </source>
</evidence>
<dbReference type="Proteomes" id="UP000184356">
    <property type="component" value="Unassembled WGS sequence"/>
</dbReference>
<dbReference type="EMBL" id="KV878584">
    <property type="protein sequence ID" value="OJJ60372.1"/>
    <property type="molecule type" value="Genomic_DNA"/>
</dbReference>
<evidence type="ECO:0000256" key="1">
    <source>
        <dbReference type="ARBA" id="ARBA00022679"/>
    </source>
</evidence>
<evidence type="ECO:0000313" key="4">
    <source>
        <dbReference type="Proteomes" id="UP000184356"/>
    </source>
</evidence>
<dbReference type="InterPro" id="IPR051283">
    <property type="entry name" value="Sec_Metabolite_Acyltrans"/>
</dbReference>
<reference evidence="4" key="1">
    <citation type="journal article" date="2017" name="Genome Biol.">
        <title>Comparative genomics reveals high biological diversity and specific adaptations in the industrially and medically important fungal genus Aspergillus.</title>
        <authorList>
            <person name="de Vries R.P."/>
            <person name="Riley R."/>
            <person name="Wiebenga A."/>
            <person name="Aguilar-Osorio G."/>
            <person name="Amillis S."/>
            <person name="Uchima C.A."/>
            <person name="Anderluh G."/>
            <person name="Asadollahi M."/>
            <person name="Askin M."/>
            <person name="Barry K."/>
            <person name="Battaglia E."/>
            <person name="Bayram O."/>
            <person name="Benocci T."/>
            <person name="Braus-Stromeyer S.A."/>
            <person name="Caldana C."/>
            <person name="Canovas D."/>
            <person name="Cerqueira G.C."/>
            <person name="Chen F."/>
            <person name="Chen W."/>
            <person name="Choi C."/>
            <person name="Clum A."/>
            <person name="Dos Santos R.A."/>
            <person name="Damasio A.R."/>
            <person name="Diallinas G."/>
            <person name="Emri T."/>
            <person name="Fekete E."/>
            <person name="Flipphi M."/>
            <person name="Freyberg S."/>
            <person name="Gallo A."/>
            <person name="Gournas C."/>
            <person name="Habgood R."/>
            <person name="Hainaut M."/>
            <person name="Harispe M.L."/>
            <person name="Henrissat B."/>
            <person name="Hilden K.S."/>
            <person name="Hope R."/>
            <person name="Hossain A."/>
            <person name="Karabika E."/>
            <person name="Karaffa L."/>
            <person name="Karanyi Z."/>
            <person name="Krasevec N."/>
            <person name="Kuo A."/>
            <person name="Kusch H."/>
            <person name="LaButti K."/>
            <person name="Lagendijk E.L."/>
            <person name="Lapidus A."/>
            <person name="Levasseur A."/>
            <person name="Lindquist E."/>
            <person name="Lipzen A."/>
            <person name="Logrieco A.F."/>
            <person name="MacCabe A."/>
            <person name="Maekelae M.R."/>
            <person name="Malavazi I."/>
            <person name="Melin P."/>
            <person name="Meyer V."/>
            <person name="Mielnichuk N."/>
            <person name="Miskei M."/>
            <person name="Molnar A.P."/>
            <person name="Mule G."/>
            <person name="Ngan C.Y."/>
            <person name="Orejas M."/>
            <person name="Orosz E."/>
            <person name="Ouedraogo J.P."/>
            <person name="Overkamp K.M."/>
            <person name="Park H.-S."/>
            <person name="Perrone G."/>
            <person name="Piumi F."/>
            <person name="Punt P.J."/>
            <person name="Ram A.F."/>
            <person name="Ramon A."/>
            <person name="Rauscher S."/>
            <person name="Record E."/>
            <person name="Riano-Pachon D.M."/>
            <person name="Robert V."/>
            <person name="Roehrig J."/>
            <person name="Ruller R."/>
            <person name="Salamov A."/>
            <person name="Salih N.S."/>
            <person name="Samson R.A."/>
            <person name="Sandor E."/>
            <person name="Sanguinetti M."/>
            <person name="Schuetze T."/>
            <person name="Sepcic K."/>
            <person name="Shelest E."/>
            <person name="Sherlock G."/>
            <person name="Sophianopoulou V."/>
            <person name="Squina F.M."/>
            <person name="Sun H."/>
            <person name="Susca A."/>
            <person name="Todd R.B."/>
            <person name="Tsang A."/>
            <person name="Unkles S.E."/>
            <person name="van de Wiele N."/>
            <person name="van Rossen-Uffink D."/>
            <person name="Oliveira J.V."/>
            <person name="Vesth T.C."/>
            <person name="Visser J."/>
            <person name="Yu J.-H."/>
            <person name="Zhou M."/>
            <person name="Andersen M.R."/>
            <person name="Archer D.B."/>
            <person name="Baker S.E."/>
            <person name="Benoit I."/>
            <person name="Brakhage A.A."/>
            <person name="Braus G.H."/>
            <person name="Fischer R."/>
            <person name="Frisvad J.C."/>
            <person name="Goldman G.H."/>
            <person name="Houbraken J."/>
            <person name="Oakley B."/>
            <person name="Pocsi I."/>
            <person name="Scazzocchio C."/>
            <person name="Seiboth B."/>
            <person name="vanKuyk P.A."/>
            <person name="Wortman J."/>
            <person name="Dyer P.S."/>
            <person name="Grigoriev I.V."/>
        </authorList>
    </citation>
    <scope>NUCLEOTIDE SEQUENCE [LARGE SCALE GENOMIC DNA]</scope>
    <source>
        <strain evidence="4">CBS 593.65</strain>
    </source>
</reference>
<dbReference type="PANTHER" id="PTHR31896">
    <property type="entry name" value="FAMILY REGULATORY PROTEIN, PUTATIVE (AFU_ORTHOLOGUE AFUA_3G14730)-RELATED"/>
    <property type="match status" value="1"/>
</dbReference>
<keyword evidence="4" id="KW-1185">Reference proteome</keyword>
<dbReference type="PANTHER" id="PTHR31896:SF64">
    <property type="entry name" value="TRICHOTHECENE 3-O-ACETYLTRANSFERASE"/>
    <property type="match status" value="1"/>
</dbReference>
<dbReference type="VEuPathDB" id="FungiDB:ASPSYDRAFT_42099"/>
<accession>A0A1L9TLW1</accession>
<keyword evidence="2" id="KW-0012">Acyltransferase</keyword>
<dbReference type="OrthoDB" id="1862401at2759"/>
<proteinExistence type="predicted"/>
<dbReference type="AlphaFoldDB" id="A0A1L9TLW1"/>
<name>A0A1L9TLW1_9EURO</name>
<keyword evidence="1" id="KW-0808">Transferase</keyword>
<gene>
    <name evidence="3" type="ORF">ASPSYDRAFT_42099</name>
</gene>
<dbReference type="InterPro" id="IPR023213">
    <property type="entry name" value="CAT-like_dom_sf"/>
</dbReference>